<gene>
    <name evidence="1" type="ORF">CJ305_03980</name>
</gene>
<protein>
    <submittedName>
        <fullName evidence="1">Four helix bundle protein</fullName>
    </submittedName>
</protein>
<dbReference type="PANTHER" id="PTHR38471:SF2">
    <property type="entry name" value="FOUR HELIX BUNDLE PROTEIN"/>
    <property type="match status" value="1"/>
</dbReference>
<dbReference type="OrthoDB" id="5515766at2"/>
<dbReference type="PANTHER" id="PTHR38471">
    <property type="entry name" value="FOUR HELIX BUNDLE PROTEIN"/>
    <property type="match status" value="1"/>
</dbReference>
<dbReference type="SUPFAM" id="SSF158446">
    <property type="entry name" value="IVS-encoded protein-like"/>
    <property type="match status" value="1"/>
</dbReference>
<proteinExistence type="predicted"/>
<dbReference type="AlphaFoldDB" id="A0A2G1VTM2"/>
<dbReference type="EMBL" id="NQXA01000002">
    <property type="protein sequence ID" value="PHQ30132.1"/>
    <property type="molecule type" value="Genomic_DNA"/>
</dbReference>
<dbReference type="RefSeq" id="WP_099644967.1">
    <property type="nucleotide sequence ID" value="NZ_KZ319288.1"/>
</dbReference>
<comment type="caution">
    <text evidence="1">The sequence shown here is derived from an EMBL/GenBank/DDBJ whole genome shotgun (WGS) entry which is preliminary data.</text>
</comment>
<dbReference type="Proteomes" id="UP000229433">
    <property type="component" value="Unassembled WGS sequence"/>
</dbReference>
<sequence>MGTIKRFEELDIWQLARDLCINIEQLFQNTGVGSNYALRNQMEKSSGSIMDNIAEGFDRGGNKEFINFLSYAKGSAGELKSQFYRCMDKGLISKELFEENSIKCQEIQNKIGGFITYLKNSEFKGPKFQR</sequence>
<evidence type="ECO:0000313" key="1">
    <source>
        <dbReference type="EMBL" id="PHQ30132.1"/>
    </source>
</evidence>
<dbReference type="NCBIfam" id="TIGR02436">
    <property type="entry name" value="four helix bundle protein"/>
    <property type="match status" value="1"/>
</dbReference>
<reference evidence="1 2" key="1">
    <citation type="submission" date="2017-08" db="EMBL/GenBank/DDBJ databases">
        <title>The whole genome shortgun sequences of strain Leeuwenhoekiella nanhaiensis G18 from the South China Sea.</title>
        <authorList>
            <person name="Liu Q."/>
        </authorList>
    </citation>
    <scope>NUCLEOTIDE SEQUENCE [LARGE SCALE GENOMIC DNA]</scope>
    <source>
        <strain evidence="1 2">G18</strain>
    </source>
</reference>
<organism evidence="1 2">
    <name type="scientific">Leeuwenhoekiella nanhaiensis</name>
    <dbReference type="NCBI Taxonomy" id="1655491"/>
    <lineage>
        <taxon>Bacteria</taxon>
        <taxon>Pseudomonadati</taxon>
        <taxon>Bacteroidota</taxon>
        <taxon>Flavobacteriia</taxon>
        <taxon>Flavobacteriales</taxon>
        <taxon>Flavobacteriaceae</taxon>
        <taxon>Leeuwenhoekiella</taxon>
    </lineage>
</organism>
<dbReference type="Pfam" id="PF05635">
    <property type="entry name" value="23S_rRNA_IVP"/>
    <property type="match status" value="1"/>
</dbReference>
<dbReference type="InterPro" id="IPR036583">
    <property type="entry name" value="23S_rRNA_IVS_sf"/>
</dbReference>
<dbReference type="InterPro" id="IPR012657">
    <property type="entry name" value="23S_rRNA-intervening_sequence"/>
</dbReference>
<keyword evidence="2" id="KW-1185">Reference proteome</keyword>
<accession>A0A2G1VTM2</accession>
<dbReference type="CDD" id="cd16377">
    <property type="entry name" value="23S_rRNA_IVP_like"/>
    <property type="match status" value="1"/>
</dbReference>
<dbReference type="Gene3D" id="1.20.1440.60">
    <property type="entry name" value="23S rRNA-intervening sequence"/>
    <property type="match status" value="1"/>
</dbReference>
<name>A0A2G1VTM2_9FLAO</name>
<evidence type="ECO:0000313" key="2">
    <source>
        <dbReference type="Proteomes" id="UP000229433"/>
    </source>
</evidence>